<sequence>MKGSCARTGPDRIWSLMGLETVFPMESATPKWQPGTAGYQSCPQGTKTTNCWSFDCKVNPKPVKTTKSDGQEMLVRTATCSCAIFDAYLGHHTGPESYMATGAGSHYNNPSAACSQYPVGAETGQNTWTGEVQ</sequence>
<dbReference type="Proteomes" id="UP000000231">
    <property type="component" value="Chromosome"/>
</dbReference>
<accession>A4SXU1</accession>
<proteinExistence type="predicted"/>
<reference evidence="1 2" key="1">
    <citation type="journal article" date="2012" name="Stand. Genomic Sci.">
        <title>Complete genome sequence of Polynucleobacter necessarius subsp. asymbioticus type strain (QLW-P1DMWA-1(T)).</title>
        <authorList>
            <person name="Meincke L."/>
            <person name="Copeland A."/>
            <person name="Lapidus A."/>
            <person name="Lucas S."/>
            <person name="Berry K.W."/>
            <person name="Del Rio T.G."/>
            <person name="Hammon N."/>
            <person name="Dalin E."/>
            <person name="Tice H."/>
            <person name="Pitluck S."/>
            <person name="Richardson P."/>
            <person name="Bruce D."/>
            <person name="Goodwin L."/>
            <person name="Han C."/>
            <person name="Tapia R."/>
            <person name="Detter J.C."/>
            <person name="Schmutz J."/>
            <person name="Brettin T."/>
            <person name="Larimer F."/>
            <person name="Land M."/>
            <person name="Hauser L."/>
            <person name="Kyrpides N.C."/>
            <person name="Ivanova N."/>
            <person name="Goker M."/>
            <person name="Woyke T."/>
            <person name="Wu Q.L."/>
            <person name="Pockl M."/>
            <person name="Hahn M.W."/>
            <person name="Klenk H.P."/>
        </authorList>
    </citation>
    <scope>NUCLEOTIDE SEQUENCE [LARGE SCALE GENOMIC DNA]</scope>
    <source>
        <strain evidence="2">DSM 18221 / CIP 109841 / QLW-P1DMWA-1</strain>
    </source>
</reference>
<gene>
    <name evidence="1" type="ordered locus">Pnuc_1089</name>
</gene>
<keyword evidence="2" id="KW-1185">Reference proteome</keyword>
<name>A4SXU1_POLAQ</name>
<dbReference type="EMBL" id="CP000655">
    <property type="protein sequence ID" value="ABP34305.1"/>
    <property type="molecule type" value="Genomic_DNA"/>
</dbReference>
<evidence type="ECO:0000313" key="1">
    <source>
        <dbReference type="EMBL" id="ABP34305.1"/>
    </source>
</evidence>
<evidence type="ECO:0000313" key="2">
    <source>
        <dbReference type="Proteomes" id="UP000000231"/>
    </source>
</evidence>
<protein>
    <submittedName>
        <fullName evidence="1">Uncharacterized protein</fullName>
    </submittedName>
</protein>
<organism evidence="1 2">
    <name type="scientific">Polynucleobacter asymbioticus (strain DSM 18221 / CIP 109841 / QLW-P1DMWA-1)</name>
    <name type="common">Polynucleobacter necessarius subsp. asymbioticus</name>
    <dbReference type="NCBI Taxonomy" id="312153"/>
    <lineage>
        <taxon>Bacteria</taxon>
        <taxon>Pseudomonadati</taxon>
        <taxon>Pseudomonadota</taxon>
        <taxon>Betaproteobacteria</taxon>
        <taxon>Burkholderiales</taxon>
        <taxon>Burkholderiaceae</taxon>
        <taxon>Polynucleobacter</taxon>
    </lineage>
</organism>
<dbReference type="AlphaFoldDB" id="A4SXU1"/>
<dbReference type="KEGG" id="pnu:Pnuc_1089"/>
<dbReference type="HOGENOM" id="CLU_1904816_0_0_4"/>